<evidence type="ECO:0000256" key="3">
    <source>
        <dbReference type="ARBA" id="ARBA00022554"/>
    </source>
</evidence>
<evidence type="ECO:0000256" key="8">
    <source>
        <dbReference type="ARBA" id="ARBA00037813"/>
    </source>
</evidence>
<dbReference type="InterPro" id="IPR001680">
    <property type="entry name" value="WD40_rpt"/>
</dbReference>
<accession>A0AAX4H4X9</accession>
<dbReference type="InterPro" id="IPR036322">
    <property type="entry name" value="WD40_repeat_dom_sf"/>
</dbReference>
<gene>
    <name evidence="10" type="ORF">PUMCH_000494</name>
</gene>
<dbReference type="EMBL" id="CP138894">
    <property type="protein sequence ID" value="WPK23259.1"/>
    <property type="molecule type" value="Genomic_DNA"/>
</dbReference>
<evidence type="ECO:0000256" key="1">
    <source>
        <dbReference type="ARBA" id="ARBA00004184"/>
    </source>
</evidence>
<proteinExistence type="inferred from homology"/>
<name>A0AAX4H4X9_9ASCO</name>
<evidence type="ECO:0000313" key="10">
    <source>
        <dbReference type="EMBL" id="WPK23259.1"/>
    </source>
</evidence>
<comment type="subcellular location">
    <subcellularLocation>
        <location evidence="1">Endomembrane system</location>
        <topology evidence="1">Peripheral membrane protein</topology>
    </subcellularLocation>
    <subcellularLocation>
        <location evidence="8">Vacuole membrane</location>
    </subcellularLocation>
</comment>
<sequence>MLKTQIGSASYMSHLSENGSDTEFVDGPTSTSGDSVNYITFNQDATCVALGVNNGYRIYSCKPEISKRFYLDRAEAVGIVEMLYTTSLLAVVALGDEPGSLPRKLKIINTRRSATICDLIFPSTILLVRLGVRRMVVLLELQIYIYDVATMTLLHTIETSPNVNRLCALSNNTDEDGASLLAYPSPPKTVTHESLLVNGINTNGGLNLAQNNILSVSNAPNRVGDAIIFDLISLQPLAVIEAHKAALSAMCLSNDGTLLATASDKGTIVRVFNVQTGVKLYQFRRGTYPTKIYSLIISLDNRYVVATSSSGTVHIFRLGEEELLANKQRQKREAKEEKPRSYETIVEETDKAVAESINEEIDNDDDDMADDGDDSDNDNDGDGDGDSDDGSSNVPMKQRKLSQSSVASNNSAASGMSGISNSDELRERTEPIVDQTRLSVARIIRRSSQTLGRKAAQRMGDLLPSRFSSILEPTRHFASLKIQSVGKDVKSIAMLDIELRTEHVSLAHLATKDSQDSGLRPVTSSGSSTSSKDNLPLNLLHINVVTSEGYFYTYGLDPERGGDCILLHQYSLLDD</sequence>
<evidence type="ECO:0000313" key="11">
    <source>
        <dbReference type="Proteomes" id="UP001338582"/>
    </source>
</evidence>
<evidence type="ECO:0000256" key="6">
    <source>
        <dbReference type="ARBA" id="ARBA00022927"/>
    </source>
</evidence>
<evidence type="ECO:0008006" key="12">
    <source>
        <dbReference type="Google" id="ProtNLM"/>
    </source>
</evidence>
<evidence type="ECO:0000256" key="5">
    <source>
        <dbReference type="ARBA" id="ARBA00022737"/>
    </source>
</evidence>
<dbReference type="SUPFAM" id="SSF50978">
    <property type="entry name" value="WD40 repeat-like"/>
    <property type="match status" value="1"/>
</dbReference>
<dbReference type="GeneID" id="88171563"/>
<keyword evidence="5" id="KW-0677">Repeat</keyword>
<dbReference type="PANTHER" id="PTHR11227">
    <property type="entry name" value="WD-REPEAT PROTEIN INTERACTING WITH PHOSPHOINOSIDES WIPI -RELATED"/>
    <property type="match status" value="1"/>
</dbReference>
<dbReference type="SMART" id="SM00320">
    <property type="entry name" value="WD40"/>
    <property type="match status" value="2"/>
</dbReference>
<keyword evidence="3" id="KW-0926">Vacuole</keyword>
<dbReference type="Gene3D" id="2.130.10.10">
    <property type="entry name" value="YVTN repeat-like/Quinoprotein amine dehydrogenase"/>
    <property type="match status" value="1"/>
</dbReference>
<dbReference type="Pfam" id="PF21032">
    <property type="entry name" value="PROPPIN"/>
    <property type="match status" value="2"/>
</dbReference>
<dbReference type="InterPro" id="IPR048720">
    <property type="entry name" value="PROPPIN"/>
</dbReference>
<protein>
    <recommendedName>
        <fullName evidence="12">Autophagy-related protein 18</fullName>
    </recommendedName>
</protein>
<feature type="compositionally biased region" description="Basic and acidic residues" evidence="9">
    <location>
        <begin position="331"/>
        <end position="341"/>
    </location>
</feature>
<dbReference type="KEGG" id="asau:88171563"/>
<dbReference type="RefSeq" id="XP_062875646.1">
    <property type="nucleotide sequence ID" value="XM_063019576.1"/>
</dbReference>
<keyword evidence="6" id="KW-0653">Protein transport</keyword>
<dbReference type="AlphaFoldDB" id="A0AAX4H4X9"/>
<comment type="similarity">
    <text evidence="7">Belongs to the WD repeat PROPPIN family.</text>
</comment>
<reference evidence="10 11" key="1">
    <citation type="submission" date="2023-10" db="EMBL/GenBank/DDBJ databases">
        <title>Draft Genome Sequence of Candida saopaulonensis from a very Premature Infant with Sepsis.</title>
        <authorList>
            <person name="Ning Y."/>
            <person name="Dai R."/>
            <person name="Xiao M."/>
            <person name="Xu Y."/>
            <person name="Yan Q."/>
            <person name="Zhang L."/>
        </authorList>
    </citation>
    <scope>NUCLEOTIDE SEQUENCE [LARGE SCALE GENOMIC DNA]</scope>
    <source>
        <strain evidence="10 11">19XY460</strain>
    </source>
</reference>
<evidence type="ECO:0000256" key="9">
    <source>
        <dbReference type="SAM" id="MobiDB-lite"/>
    </source>
</evidence>
<keyword evidence="2" id="KW-0813">Transport</keyword>
<dbReference type="GO" id="GO:0015031">
    <property type="term" value="P:protein transport"/>
    <property type="evidence" value="ECO:0007669"/>
    <property type="project" value="UniProtKB-KW"/>
</dbReference>
<keyword evidence="4" id="KW-0853">WD repeat</keyword>
<organism evidence="10 11">
    <name type="scientific">Australozyma saopauloensis</name>
    <dbReference type="NCBI Taxonomy" id="291208"/>
    <lineage>
        <taxon>Eukaryota</taxon>
        <taxon>Fungi</taxon>
        <taxon>Dikarya</taxon>
        <taxon>Ascomycota</taxon>
        <taxon>Saccharomycotina</taxon>
        <taxon>Pichiomycetes</taxon>
        <taxon>Metschnikowiaceae</taxon>
        <taxon>Australozyma</taxon>
    </lineage>
</organism>
<dbReference type="GO" id="GO:0005774">
    <property type="term" value="C:vacuolar membrane"/>
    <property type="evidence" value="ECO:0007669"/>
    <property type="project" value="UniProtKB-SubCell"/>
</dbReference>
<dbReference type="GO" id="GO:0012505">
    <property type="term" value="C:endomembrane system"/>
    <property type="evidence" value="ECO:0007669"/>
    <property type="project" value="UniProtKB-SubCell"/>
</dbReference>
<evidence type="ECO:0000256" key="2">
    <source>
        <dbReference type="ARBA" id="ARBA00022448"/>
    </source>
</evidence>
<evidence type="ECO:0000256" key="7">
    <source>
        <dbReference type="ARBA" id="ARBA00025740"/>
    </source>
</evidence>
<feature type="region of interest" description="Disordered" evidence="9">
    <location>
        <begin position="327"/>
        <end position="431"/>
    </location>
</feature>
<feature type="compositionally biased region" description="Low complexity" evidence="9">
    <location>
        <begin position="402"/>
        <end position="422"/>
    </location>
</feature>
<dbReference type="InterPro" id="IPR015943">
    <property type="entry name" value="WD40/YVTN_repeat-like_dom_sf"/>
</dbReference>
<dbReference type="Proteomes" id="UP001338582">
    <property type="component" value="Chromosome 1"/>
</dbReference>
<evidence type="ECO:0000256" key="4">
    <source>
        <dbReference type="ARBA" id="ARBA00022574"/>
    </source>
</evidence>
<feature type="compositionally biased region" description="Acidic residues" evidence="9">
    <location>
        <begin position="357"/>
        <end position="389"/>
    </location>
</feature>
<keyword evidence="11" id="KW-1185">Reference proteome</keyword>